<dbReference type="AlphaFoldDB" id="A0A1D7QRI9"/>
<evidence type="ECO:0000313" key="2">
    <source>
        <dbReference type="EMBL" id="AOM81627.1"/>
    </source>
</evidence>
<accession>A0A1D7QRI9</accession>
<dbReference type="STRING" id="632773.BBEV_0232"/>
<dbReference type="RefSeq" id="WP_069363782.1">
    <property type="nucleotide sequence ID" value="NZ_CP012502.1"/>
</dbReference>
<reference evidence="2 3" key="1">
    <citation type="submission" date="2015-08" db="EMBL/GenBank/DDBJ databases">
        <title>The complete genome sequence of Bacillus beveridgei MLTeJB.</title>
        <authorList>
            <person name="Hanson T.E."/>
            <person name="Mesa C."/>
            <person name="Basesman S.M."/>
            <person name="Oremland R.S."/>
        </authorList>
    </citation>
    <scope>NUCLEOTIDE SEQUENCE [LARGE SCALE GENOMIC DNA]</scope>
    <source>
        <strain evidence="2 3">MLTeJB</strain>
    </source>
</reference>
<dbReference type="InterPro" id="IPR011059">
    <property type="entry name" value="Metal-dep_hydrolase_composite"/>
</dbReference>
<dbReference type="KEGG" id="bbev:BBEV_0232"/>
<dbReference type="InterPro" id="IPR006680">
    <property type="entry name" value="Amidohydro-rel"/>
</dbReference>
<dbReference type="Pfam" id="PF01979">
    <property type="entry name" value="Amidohydro_1"/>
    <property type="match status" value="1"/>
</dbReference>
<dbReference type="EMBL" id="CP012502">
    <property type="protein sequence ID" value="AOM81627.1"/>
    <property type="molecule type" value="Genomic_DNA"/>
</dbReference>
<dbReference type="Gene3D" id="3.20.20.140">
    <property type="entry name" value="Metal-dependent hydrolases"/>
    <property type="match status" value="1"/>
</dbReference>
<name>A0A1D7QRI9_9BACI</name>
<feature type="domain" description="Amidohydrolase-related" evidence="1">
    <location>
        <begin position="7"/>
        <end position="59"/>
    </location>
</feature>
<dbReference type="GO" id="GO:0016810">
    <property type="term" value="F:hydrolase activity, acting on carbon-nitrogen (but not peptide) bonds"/>
    <property type="evidence" value="ECO:0007669"/>
    <property type="project" value="InterPro"/>
</dbReference>
<protein>
    <recommendedName>
        <fullName evidence="1">Amidohydrolase-related domain-containing protein</fullName>
    </recommendedName>
</protein>
<dbReference type="SUPFAM" id="SSF51338">
    <property type="entry name" value="Composite domain of metallo-dependent hydrolases"/>
    <property type="match status" value="1"/>
</dbReference>
<sequence length="85" mass="9417">MSAFHAGKIAITEAVQLLSEEPEKQHGIYPQKGLLQPGTDADLTFIDPDKKEVFPRESLQNKSKVTAKTDFRMASLCGRWSGGRL</sequence>
<gene>
    <name evidence="2" type="ORF">BBEV_0232</name>
</gene>
<dbReference type="OrthoDB" id="9775607at2"/>
<proteinExistence type="predicted"/>
<dbReference type="Proteomes" id="UP000094463">
    <property type="component" value="Chromosome"/>
</dbReference>
<evidence type="ECO:0000259" key="1">
    <source>
        <dbReference type="Pfam" id="PF01979"/>
    </source>
</evidence>
<evidence type="ECO:0000313" key="3">
    <source>
        <dbReference type="Proteomes" id="UP000094463"/>
    </source>
</evidence>
<keyword evidence="3" id="KW-1185">Reference proteome</keyword>
<organism evidence="2 3">
    <name type="scientific">Salisediminibacterium beveridgei</name>
    <dbReference type="NCBI Taxonomy" id="632773"/>
    <lineage>
        <taxon>Bacteria</taxon>
        <taxon>Bacillati</taxon>
        <taxon>Bacillota</taxon>
        <taxon>Bacilli</taxon>
        <taxon>Bacillales</taxon>
        <taxon>Bacillaceae</taxon>
        <taxon>Salisediminibacterium</taxon>
    </lineage>
</organism>